<proteinExistence type="predicted"/>
<dbReference type="GO" id="GO:0016779">
    <property type="term" value="F:nucleotidyltransferase activity"/>
    <property type="evidence" value="ECO:0007669"/>
    <property type="project" value="UniProtKB-KW"/>
</dbReference>
<feature type="region of interest" description="Disordered" evidence="5">
    <location>
        <begin position="846"/>
        <end position="865"/>
    </location>
</feature>
<name>A0A2C5Z901_9HYPO</name>
<evidence type="ECO:0000256" key="3">
    <source>
        <dbReference type="ARBA" id="ARBA00022695"/>
    </source>
</evidence>
<feature type="domain" description="UBC core" evidence="6">
    <location>
        <begin position="939"/>
        <end position="1117"/>
    </location>
</feature>
<dbReference type="InterPro" id="IPR051838">
    <property type="entry name" value="ARTD_PARP"/>
</dbReference>
<dbReference type="Gene3D" id="3.10.110.10">
    <property type="entry name" value="Ubiquitin Conjugating Enzyme"/>
    <property type="match status" value="1"/>
</dbReference>
<evidence type="ECO:0000313" key="8">
    <source>
        <dbReference type="Proteomes" id="UP000226431"/>
    </source>
</evidence>
<dbReference type="InterPro" id="IPR012317">
    <property type="entry name" value="Poly(ADP-ribose)pol_cat_dom"/>
</dbReference>
<evidence type="ECO:0000256" key="4">
    <source>
        <dbReference type="ARBA" id="ARBA00023027"/>
    </source>
</evidence>
<reference evidence="7 8" key="1">
    <citation type="submission" date="2017-06" db="EMBL/GenBank/DDBJ databases">
        <title>Ant-infecting Ophiocordyceps genomes reveal a high diversity of potential behavioral manipulation genes and a possible major role for enterotoxins.</title>
        <authorList>
            <person name="De Bekker C."/>
            <person name="Evans H.C."/>
            <person name="Brachmann A."/>
            <person name="Hughes D.P."/>
        </authorList>
    </citation>
    <scope>NUCLEOTIDE SEQUENCE [LARGE SCALE GENOMIC DNA]</scope>
    <source>
        <strain evidence="7 8">Map16</strain>
    </source>
</reference>
<protein>
    <recommendedName>
        <fullName evidence="6">UBC core domain-containing protein</fullName>
    </recommendedName>
</protein>
<dbReference type="STRING" id="2004952.A0A2C5Z901"/>
<sequence>MRQFSKHLALASEASYDYVSNVRRSEVADGFVFTFDHDSMEGPVDFQVILQDETGYLRDAKFMAFVDSECQPHFAQTIDILSDRIPGESSVEDVISFLSKGLVTALDENKPPDDMDEDDSFSADEYFQHASSPLGHLKSEDASQILKKSLLKAQMAGLHVGIFPPEPALIPQAISLSIKVKKLDLSEDAHEAWDLEPNDYLVLVLRPFSGYPSLPAYLRLPDDQTEMRFRFGKCATPKPSYESVRKALWNFEPHVTTCEKAGPRDKDQDASFSPNHMSVSINRLLNRSLQKLLILRRRHDLSWTGAQAALRATEQDDARHAMASSGSDRQDVIISQDAPADLQRDYALDVDEDFSIPLVAMQLALRHLVRCTEFCTVCYAKLDDPAGSMKPYACDSGLCMFQHLSLGFGVSLEHEIVHNPYVVDLLLSFFYAAVYAGRLREYPTGLTLKVPRLEAAETAVECDISLVRRPSGFLRPLYRRLIGDDHFVAAVLDHGDLKYYVCYITGATGQIYDFETLSGPHRFKSFDITRTLAKLFRRKAEDEWNNALLFPFIHDFEDLEPVQRDTALMMLMMAMPSVLDMRNYMQEQSRQGLSELSSLSKSARSLAQWVLATNRSHLVQDEAIPDAKVKMIKEPGVGNMMRFRFAQGAPDRERHFAQELKTHCNPFLMHSTLFAWHGSAPGNWHSIVRTGLDFQNELNGRAYGHGVYMSQYMATSINYSVATKDIARKLDSVPSIWPSSDLQPSKAISMVEVINRPDVFVSRAPHFVVDRVSWIQCRYLYIGVSPTSMALRDPSPGRQLRESVEWVPQDDNLYLVDMNDVPVSIPAEVIPISRRTQRLGPGCASRITFEPLDTKPTDQTADEGDDIVALLRVPDADETEKRGSKRPREASPSPSPDEQAGLVSKPMDMSSVLKYQPGSLNHNSLPRMPEPGYADSSPQALRALGKELKAVAQIQQKVTARERGWSIDVDQTDNMFRWIAELHSFDMDLPLAMDMKETNVSSVVLEIRFGPNFPMTPPFVRVIRPRFLSFAQGGGGHVTVGGAICSEMLTLSGWLPTLTVEKVLLQVRLGLCERELPARLHRGPYRDYGAVEAVHGYKRFVESHGWTPSPDLTKLASMGS</sequence>
<evidence type="ECO:0000313" key="7">
    <source>
        <dbReference type="EMBL" id="PHH76260.1"/>
    </source>
</evidence>
<dbReference type="PANTHER" id="PTHR21328">
    <property type="entry name" value="POLY ADP-RIBOSE POLYMERASE FAMILY, MEMBER PARP"/>
    <property type="match status" value="1"/>
</dbReference>
<organism evidence="7 8">
    <name type="scientific">Ophiocordyceps camponoti-rufipedis</name>
    <dbReference type="NCBI Taxonomy" id="2004952"/>
    <lineage>
        <taxon>Eukaryota</taxon>
        <taxon>Fungi</taxon>
        <taxon>Dikarya</taxon>
        <taxon>Ascomycota</taxon>
        <taxon>Pezizomycotina</taxon>
        <taxon>Sordariomycetes</taxon>
        <taxon>Hypocreomycetidae</taxon>
        <taxon>Hypocreales</taxon>
        <taxon>Ophiocordycipitaceae</taxon>
        <taxon>Ophiocordyceps</taxon>
    </lineage>
</organism>
<dbReference type="Proteomes" id="UP000226431">
    <property type="component" value="Unassembled WGS sequence"/>
</dbReference>
<dbReference type="SUPFAM" id="SSF54495">
    <property type="entry name" value="UBC-like"/>
    <property type="match status" value="1"/>
</dbReference>
<keyword evidence="3" id="KW-0548">Nucleotidyltransferase</keyword>
<dbReference type="GO" id="GO:0003950">
    <property type="term" value="F:NAD+ poly-ADP-ribosyltransferase activity"/>
    <property type="evidence" value="ECO:0007669"/>
    <property type="project" value="InterPro"/>
</dbReference>
<keyword evidence="2" id="KW-0808">Transferase</keyword>
<dbReference type="CDD" id="cd23802">
    <property type="entry name" value="UBCc_UBE2Q"/>
    <property type="match status" value="1"/>
</dbReference>
<evidence type="ECO:0000256" key="2">
    <source>
        <dbReference type="ARBA" id="ARBA00022679"/>
    </source>
</evidence>
<evidence type="ECO:0000256" key="1">
    <source>
        <dbReference type="ARBA" id="ARBA00022676"/>
    </source>
</evidence>
<gene>
    <name evidence="7" type="ORF">CDD80_1675</name>
</gene>
<evidence type="ECO:0000259" key="6">
    <source>
        <dbReference type="PROSITE" id="PS50127"/>
    </source>
</evidence>
<dbReference type="InterPro" id="IPR000608">
    <property type="entry name" value="UBC"/>
</dbReference>
<dbReference type="EMBL" id="NJES01000172">
    <property type="protein sequence ID" value="PHH76260.1"/>
    <property type="molecule type" value="Genomic_DNA"/>
</dbReference>
<keyword evidence="8" id="KW-1185">Reference proteome</keyword>
<accession>A0A2C5Z901</accession>
<keyword evidence="1" id="KW-0328">Glycosyltransferase</keyword>
<evidence type="ECO:0000256" key="5">
    <source>
        <dbReference type="SAM" id="MobiDB-lite"/>
    </source>
</evidence>
<comment type="caution">
    <text evidence="7">The sequence shown here is derived from an EMBL/GenBank/DDBJ whole genome shotgun (WGS) entry which is preliminary data.</text>
</comment>
<dbReference type="Gene3D" id="3.90.228.10">
    <property type="match status" value="1"/>
</dbReference>
<dbReference type="SUPFAM" id="SSF56399">
    <property type="entry name" value="ADP-ribosylation"/>
    <property type="match status" value="1"/>
</dbReference>
<feature type="region of interest" description="Disordered" evidence="5">
    <location>
        <begin position="872"/>
        <end position="936"/>
    </location>
</feature>
<keyword evidence="4" id="KW-0520">NAD</keyword>
<dbReference type="AlphaFoldDB" id="A0A2C5Z901"/>
<dbReference type="PROSITE" id="PS50127">
    <property type="entry name" value="UBC_2"/>
    <property type="match status" value="1"/>
</dbReference>
<dbReference type="InterPro" id="IPR016135">
    <property type="entry name" value="UBQ-conjugating_enzyme/RWD"/>
</dbReference>
<feature type="compositionally biased region" description="Basic and acidic residues" evidence="5">
    <location>
        <begin position="879"/>
        <end position="889"/>
    </location>
</feature>
<dbReference type="Pfam" id="PF00644">
    <property type="entry name" value="PARP"/>
    <property type="match status" value="1"/>
</dbReference>
<dbReference type="OrthoDB" id="109543at2759"/>